<accession>A0A1R0FVS5</accession>
<evidence type="ECO:0000313" key="1">
    <source>
        <dbReference type="EMBL" id="OLY68782.1"/>
    </source>
</evidence>
<evidence type="ECO:0000313" key="3">
    <source>
        <dbReference type="Proteomes" id="UP000185597"/>
    </source>
</evidence>
<dbReference type="EMBL" id="NAEW01000005">
    <property type="protein sequence ID" value="OQM41612.1"/>
    <property type="molecule type" value="Genomic_DNA"/>
</dbReference>
<comment type="caution">
    <text evidence="2">The sequence shown here is derived from an EMBL/GenBank/DDBJ whole genome shotgun (WGS) entry which is preliminary data.</text>
</comment>
<evidence type="ECO:0000313" key="4">
    <source>
        <dbReference type="Proteomes" id="UP000192573"/>
    </source>
</evidence>
<dbReference type="EMBL" id="MTCP01000005">
    <property type="protein sequence ID" value="OLY68782.1"/>
    <property type="molecule type" value="Genomic_DNA"/>
</dbReference>
<protein>
    <submittedName>
        <fullName evidence="2">Uncharacterized protein</fullName>
    </submittedName>
</protein>
<proteinExistence type="predicted"/>
<name>A0A1R0FVS5_CITBR</name>
<reference evidence="2 4" key="2">
    <citation type="submission" date="2017-03" db="EMBL/GenBank/DDBJ databases">
        <authorList>
            <person name="Afonso C.L."/>
            <person name="Miller P.J."/>
            <person name="Scott M.A."/>
            <person name="Spackman E."/>
            <person name="Goraichik I."/>
            <person name="Dimitrov K.M."/>
            <person name="Suarez D.L."/>
            <person name="Swayne D.E."/>
        </authorList>
    </citation>
    <scope>NUCLEOTIDE SEQUENCE [LARGE SCALE GENOMIC DNA]</scope>
    <source>
        <strain evidence="2 4">ATCC 51113</strain>
    </source>
</reference>
<dbReference type="Proteomes" id="UP000185597">
    <property type="component" value="Unassembled WGS sequence"/>
</dbReference>
<reference evidence="1 3" key="1">
    <citation type="submission" date="2017-01" db="EMBL/GenBank/DDBJ databases">
        <title>First report of the plasmid-mediated mcr-1 gene in Citrobacter freudii.</title>
        <authorList>
            <person name="Liu J."/>
            <person name="Yang Y."/>
            <person name="Li Y."/>
            <person name="Liu D."/>
            <person name="Tuo H."/>
            <person name="Davis M."/>
            <person name="Zhang A."/>
        </authorList>
    </citation>
    <scope>NUCLEOTIDE SEQUENCE [LARGE SCALE GENOMIC DNA]</scope>
    <source>
        <strain evidence="1 3">SCC4</strain>
    </source>
</reference>
<sequence length="68" mass="7553">MFLPKRAGVRRFPQPNPLHKGEDIAFIFRTADALALLAHPSHVLMYAPGDSLRCRLSAARTILEILNG</sequence>
<dbReference type="AlphaFoldDB" id="A0A1R0FVS5"/>
<evidence type="ECO:0000313" key="2">
    <source>
        <dbReference type="EMBL" id="OQM41612.1"/>
    </source>
</evidence>
<organism evidence="2 4">
    <name type="scientific">Citrobacter braakii</name>
    <dbReference type="NCBI Taxonomy" id="57706"/>
    <lineage>
        <taxon>Bacteria</taxon>
        <taxon>Pseudomonadati</taxon>
        <taxon>Pseudomonadota</taxon>
        <taxon>Gammaproteobacteria</taxon>
        <taxon>Enterobacterales</taxon>
        <taxon>Enterobacteriaceae</taxon>
        <taxon>Citrobacter</taxon>
        <taxon>Citrobacter freundii complex</taxon>
    </lineage>
</organism>
<dbReference type="Proteomes" id="UP000192573">
    <property type="component" value="Unassembled WGS sequence"/>
</dbReference>
<gene>
    <name evidence="1" type="ORF">BWD41_12435</name>
    <name evidence="2" type="ORF">BZK42_12995</name>
</gene>